<dbReference type="Gramene" id="OMERI05G09140.4">
    <property type="protein sequence ID" value="OMERI05G09140.4"/>
    <property type="gene ID" value="OMERI05G09140"/>
</dbReference>
<dbReference type="Proteomes" id="UP000008021">
    <property type="component" value="Chromosome 5"/>
</dbReference>
<sequence length="162" mass="18223">METRAYGIHCLRFMELNNGREKQTECDGGEGRKLICVPNWGSLVNQSDGGPCATDIYLTTILRREYETAQYHVLRRPTFGVALNQNRISSMVQGALLQMGGSTNLVSMFEDGTVVCGLRRLNLLLKMNGKVTLVIIPEYAFGFVHETTLQFMKLGLYHFVKV</sequence>
<reference evidence="1" key="2">
    <citation type="submission" date="2018-05" db="EMBL/GenBank/DDBJ databases">
        <title>OmerRS3 (Oryza meridionalis Reference Sequence Version 3).</title>
        <authorList>
            <person name="Zhang J."/>
            <person name="Kudrna D."/>
            <person name="Lee S."/>
            <person name="Talag J."/>
            <person name="Welchert J."/>
            <person name="Wing R.A."/>
        </authorList>
    </citation>
    <scope>NUCLEOTIDE SEQUENCE [LARGE SCALE GENOMIC DNA]</scope>
    <source>
        <strain evidence="1">cv. OR44</strain>
    </source>
</reference>
<proteinExistence type="predicted"/>
<dbReference type="EnsemblPlants" id="OMERI05G09140.4">
    <property type="protein sequence ID" value="OMERI05G09140.4"/>
    <property type="gene ID" value="OMERI05G09140"/>
</dbReference>
<evidence type="ECO:0000313" key="2">
    <source>
        <dbReference type="Proteomes" id="UP000008021"/>
    </source>
</evidence>
<protein>
    <submittedName>
        <fullName evidence="1">Uncharacterized protein</fullName>
    </submittedName>
</protein>
<dbReference type="AlphaFoldDB" id="A0A0E0DPG4"/>
<name>A0A0E0DPG4_9ORYZ</name>
<organism evidence="1">
    <name type="scientific">Oryza meridionalis</name>
    <dbReference type="NCBI Taxonomy" id="40149"/>
    <lineage>
        <taxon>Eukaryota</taxon>
        <taxon>Viridiplantae</taxon>
        <taxon>Streptophyta</taxon>
        <taxon>Embryophyta</taxon>
        <taxon>Tracheophyta</taxon>
        <taxon>Spermatophyta</taxon>
        <taxon>Magnoliopsida</taxon>
        <taxon>Liliopsida</taxon>
        <taxon>Poales</taxon>
        <taxon>Poaceae</taxon>
        <taxon>BOP clade</taxon>
        <taxon>Oryzoideae</taxon>
        <taxon>Oryzeae</taxon>
        <taxon>Oryzinae</taxon>
        <taxon>Oryza</taxon>
    </lineage>
</organism>
<evidence type="ECO:0000313" key="1">
    <source>
        <dbReference type="EnsemblPlants" id="OMERI05G09140.4"/>
    </source>
</evidence>
<reference evidence="1" key="1">
    <citation type="submission" date="2015-04" db="UniProtKB">
        <authorList>
            <consortium name="EnsemblPlants"/>
        </authorList>
    </citation>
    <scope>IDENTIFICATION</scope>
</reference>
<keyword evidence="2" id="KW-1185">Reference proteome</keyword>
<accession>A0A0E0DPG4</accession>